<dbReference type="EMBL" id="CP097160">
    <property type="protein sequence ID" value="UQN14916.1"/>
    <property type="molecule type" value="Genomic_DNA"/>
</dbReference>
<dbReference type="Pfam" id="PF00072">
    <property type="entry name" value="Response_reg"/>
    <property type="match status" value="1"/>
</dbReference>
<dbReference type="InterPro" id="IPR005471">
    <property type="entry name" value="Tscrpt_reg_IclR_N"/>
</dbReference>
<comment type="subcellular location">
    <subcellularLocation>
        <location evidence="1 9">Cytoplasm</location>
    </subcellularLocation>
</comment>
<evidence type="ECO:0000256" key="1">
    <source>
        <dbReference type="ARBA" id="ARBA00004496"/>
    </source>
</evidence>
<dbReference type="InterPro" id="IPR011006">
    <property type="entry name" value="CheY-like_superfamily"/>
</dbReference>
<evidence type="ECO:0000256" key="3">
    <source>
        <dbReference type="ARBA" id="ARBA00022553"/>
    </source>
</evidence>
<keyword evidence="3 10" id="KW-0597">Phosphoprotein</keyword>
<evidence type="ECO:0000256" key="7">
    <source>
        <dbReference type="ARBA" id="ARBA00023159"/>
    </source>
</evidence>
<name>A0ABY4MWX7_9MICO</name>
<dbReference type="PANTHER" id="PTHR45526:SF1">
    <property type="entry name" value="TRANSCRIPTIONAL REGULATORY PROTEIN DCUR-RELATED"/>
    <property type="match status" value="1"/>
</dbReference>
<evidence type="ECO:0000259" key="11">
    <source>
        <dbReference type="PROSITE" id="PS50110"/>
    </source>
</evidence>
<keyword evidence="6 9" id="KW-0238">DNA-binding</keyword>
<organism evidence="12">
    <name type="scientific">Gulosibacter sediminis</name>
    <dbReference type="NCBI Taxonomy" id="1729695"/>
    <lineage>
        <taxon>Bacteria</taxon>
        <taxon>Bacillati</taxon>
        <taxon>Actinomycetota</taxon>
        <taxon>Actinomycetes</taxon>
        <taxon>Micrococcales</taxon>
        <taxon>Microbacteriaceae</taxon>
        <taxon>Gulosibacter</taxon>
    </lineage>
</organism>
<evidence type="ECO:0000256" key="5">
    <source>
        <dbReference type="ARBA" id="ARBA00023015"/>
    </source>
</evidence>
<evidence type="ECO:0000313" key="12">
    <source>
        <dbReference type="EMBL" id="UQN14916.1"/>
    </source>
</evidence>
<keyword evidence="5 9" id="KW-0805">Transcription regulation</keyword>
<dbReference type="PROSITE" id="PS50110">
    <property type="entry name" value="RESPONSE_REGULATORY"/>
    <property type="match status" value="1"/>
</dbReference>
<dbReference type="PIRSF" id="PIRSF006171">
    <property type="entry name" value="RR_citrat_malat"/>
    <property type="match status" value="1"/>
</dbReference>
<sequence>MTDIRTLIVDDDFAVGRLHGTFLEQLPGFTLVGSELTAAAALGRLRQGEVDLLLLDLYLPDTSGLDLLRRIRADAGLRVDVLMVSAAHEPELVEQAGELGVVDFLLKPFTRDAFTARLQTYAAWAQQRARMRERGEISQAQVDALLATGAHPAPSATPKGLSAASRDRVIASLRQQPAPVTANELAEHTGLSRVSARRYLQLLVHEGLVEMQPRYGDTGRPQHEYRWSGRRD</sequence>
<feature type="domain" description="Response regulatory" evidence="11">
    <location>
        <begin position="5"/>
        <end position="122"/>
    </location>
</feature>
<dbReference type="InterPro" id="IPR036388">
    <property type="entry name" value="WH-like_DNA-bd_sf"/>
</dbReference>
<dbReference type="SUPFAM" id="SSF46785">
    <property type="entry name" value="Winged helix' DNA-binding domain"/>
    <property type="match status" value="1"/>
</dbReference>
<gene>
    <name evidence="12" type="ORF">M3M28_00160</name>
</gene>
<accession>A0ABY4MWX7</accession>
<evidence type="ECO:0000256" key="4">
    <source>
        <dbReference type="ARBA" id="ARBA00023012"/>
    </source>
</evidence>
<dbReference type="PANTHER" id="PTHR45526">
    <property type="entry name" value="TRANSCRIPTIONAL REGULATORY PROTEIN DPIA"/>
    <property type="match status" value="1"/>
</dbReference>
<protein>
    <recommendedName>
        <fullName evidence="9">Transcriptional regulatory protein</fullName>
    </recommendedName>
</protein>
<dbReference type="Gene3D" id="1.10.10.10">
    <property type="entry name" value="Winged helix-like DNA-binding domain superfamily/Winged helix DNA-binding domain"/>
    <property type="match status" value="1"/>
</dbReference>
<evidence type="ECO:0000256" key="2">
    <source>
        <dbReference type="ARBA" id="ARBA00022490"/>
    </source>
</evidence>
<dbReference type="SMART" id="SM00448">
    <property type="entry name" value="REC"/>
    <property type="match status" value="1"/>
</dbReference>
<feature type="modified residue" description="4-aspartylphosphate" evidence="10">
    <location>
        <position position="56"/>
    </location>
</feature>
<dbReference type="Gene3D" id="3.40.50.2300">
    <property type="match status" value="1"/>
</dbReference>
<reference evidence="12" key="1">
    <citation type="submission" date="2022-05" db="EMBL/GenBank/DDBJ databases">
        <title>Complete genome sequence of toluene-degrading Gulosibacter sediminis strain ACHW.36C.</title>
        <authorList>
            <person name="Wai A.C."/>
            <person name="Lai G.K."/>
            <person name="Griffin S.D."/>
            <person name="Leung F.C."/>
        </authorList>
    </citation>
    <scope>NUCLEOTIDE SEQUENCE [LARGE SCALE GENOMIC DNA]</scope>
    <source>
        <strain evidence="12">ACHW.36C</strain>
    </source>
</reference>
<dbReference type="InterPro" id="IPR024187">
    <property type="entry name" value="Sig_transdc_resp-reg_cit/mal"/>
</dbReference>
<keyword evidence="2 9" id="KW-0963">Cytoplasm</keyword>
<keyword evidence="4 9" id="KW-0902">Two-component regulatory system</keyword>
<evidence type="ECO:0000256" key="9">
    <source>
        <dbReference type="PIRNR" id="PIRNR006171"/>
    </source>
</evidence>
<dbReference type="SUPFAM" id="SSF52172">
    <property type="entry name" value="CheY-like"/>
    <property type="match status" value="1"/>
</dbReference>
<proteinExistence type="predicted"/>
<keyword evidence="7 9" id="KW-0010">Activator</keyword>
<dbReference type="InterPro" id="IPR036390">
    <property type="entry name" value="WH_DNA-bd_sf"/>
</dbReference>
<evidence type="ECO:0000256" key="6">
    <source>
        <dbReference type="ARBA" id="ARBA00023125"/>
    </source>
</evidence>
<dbReference type="Pfam" id="PF09339">
    <property type="entry name" value="HTH_IclR"/>
    <property type="match status" value="1"/>
</dbReference>
<dbReference type="InterPro" id="IPR001789">
    <property type="entry name" value="Sig_transdc_resp-reg_receiver"/>
</dbReference>
<keyword evidence="8 9" id="KW-0804">Transcription</keyword>
<evidence type="ECO:0000256" key="10">
    <source>
        <dbReference type="PROSITE-ProRule" id="PRU00169"/>
    </source>
</evidence>
<evidence type="ECO:0000256" key="8">
    <source>
        <dbReference type="ARBA" id="ARBA00023163"/>
    </source>
</evidence>
<dbReference type="InterPro" id="IPR051271">
    <property type="entry name" value="2C-system_Tx_regulators"/>
</dbReference>